<evidence type="ECO:0000256" key="1">
    <source>
        <dbReference type="ARBA" id="ARBA00008775"/>
    </source>
</evidence>
<dbReference type="PANTHER" id="PTHR32097">
    <property type="entry name" value="CAMP-BINDING PROTEIN 1-RELATED"/>
    <property type="match status" value="1"/>
</dbReference>
<evidence type="ECO:0000313" key="5">
    <source>
        <dbReference type="Proteomes" id="UP000000491"/>
    </source>
</evidence>
<dbReference type="FunFam" id="2.60.60.30:FF:000001">
    <property type="entry name" value="Tellurium resistance protein TerD"/>
    <property type="match status" value="1"/>
</dbReference>
<protein>
    <submittedName>
        <fullName evidence="4">Stress protein</fullName>
    </submittedName>
</protein>
<dbReference type="Proteomes" id="UP000000491">
    <property type="component" value="Chromosome"/>
</dbReference>
<dbReference type="eggNOG" id="COG2310">
    <property type="taxonomic scope" value="Bacteria"/>
</dbReference>
<dbReference type="PATRIC" id="fig|579138.3.peg.1094"/>
<feature type="domain" description="TerD" evidence="3">
    <location>
        <begin position="1"/>
        <end position="187"/>
    </location>
</feature>
<gene>
    <name evidence="4" type="ordered locus">Zymop_1032</name>
</gene>
<dbReference type="KEGG" id="zmp:Zymop_1032"/>
<dbReference type="CDD" id="cd06974">
    <property type="entry name" value="TerD_like"/>
    <property type="match status" value="1"/>
</dbReference>
<organism evidence="4 5">
    <name type="scientific">Zymomonas mobilis subsp. pomaceae (strain ATCC 29192 / DSM 22645 / JCM 10191 / CCUG 17912 / NBRC 13757 / NCIMB 11200 / NRRL B-4491 / Barker I)</name>
    <dbReference type="NCBI Taxonomy" id="579138"/>
    <lineage>
        <taxon>Bacteria</taxon>
        <taxon>Pseudomonadati</taxon>
        <taxon>Pseudomonadota</taxon>
        <taxon>Alphaproteobacteria</taxon>
        <taxon>Sphingomonadales</taxon>
        <taxon>Zymomonadaceae</taxon>
        <taxon>Zymomonas</taxon>
    </lineage>
</organism>
<evidence type="ECO:0000259" key="3">
    <source>
        <dbReference type="Pfam" id="PF02342"/>
    </source>
</evidence>
<dbReference type="AlphaFoldDB" id="F8ET24"/>
<dbReference type="Gene3D" id="2.60.60.30">
    <property type="entry name" value="sav2460 like domains"/>
    <property type="match status" value="1"/>
</dbReference>
<comment type="similarity">
    <text evidence="1">Belongs to the CAPAB/TerDEXZ family.</text>
</comment>
<keyword evidence="2" id="KW-0778">Tellurium resistance</keyword>
<dbReference type="EMBL" id="CP002865">
    <property type="protein sequence ID" value="AEI37928.1"/>
    <property type="molecule type" value="Genomic_DNA"/>
</dbReference>
<proteinExistence type="inferred from homology"/>
<dbReference type="RefSeq" id="WP_013934323.1">
    <property type="nucleotide sequence ID" value="NC_015709.1"/>
</dbReference>
<evidence type="ECO:0000256" key="2">
    <source>
        <dbReference type="ARBA" id="ARBA00022686"/>
    </source>
</evidence>
<evidence type="ECO:0000313" key="4">
    <source>
        <dbReference type="EMBL" id="AEI37928.1"/>
    </source>
</evidence>
<accession>F8ET24</accession>
<sequence length="191" mass="20745">MAISLQKGGNLSLTKTDASLDVVLVGLGWDVRASDGADFDLDASAFLLRKDGHVRNDMDFCFYNQTVVGNGAVEHQGDNLTGSGDGDDEQIKLTLSKVPTDIEKIAIAVTIHDFEARRQNFGMVSNAYIRLVNEKTGVEVVRYDLSEDASTETAMIFAELYRKDSGWSFRAIGQGYNGGLGPLAKNYGVNI</sequence>
<reference evidence="4 5" key="1">
    <citation type="journal article" date="2011" name="J. Bacteriol.">
        <title>Genome sequence of the ethanol-producing Zymomonas mobilis subsp. pomaceae lectotype strain ATCC 29192.</title>
        <authorList>
            <person name="Kouvelis V.N."/>
            <person name="Davenport K.W."/>
            <person name="Brettin T.S."/>
            <person name="Bruce D."/>
            <person name="Detter C."/>
            <person name="Han C.S."/>
            <person name="Nolan M."/>
            <person name="Tapia R."/>
            <person name="Damoulaki A."/>
            <person name="Kyrpides N.C."/>
            <person name="Typas M.A."/>
            <person name="Pappas K.M."/>
        </authorList>
    </citation>
    <scope>NUCLEOTIDE SEQUENCE [LARGE SCALE GENOMIC DNA]</scope>
    <source>
        <strain evidence="5">ATCC 29192 / DSM 22645 / JCM 10191 / CCUG 17912 / NBRC 13757 / NCIMB 11200 / NRRL B-4491 / Barker I</strain>
    </source>
</reference>
<dbReference type="PANTHER" id="PTHR32097:SF4">
    <property type="entry name" value="GENERAL STRESS PROTEIN 16U"/>
    <property type="match status" value="1"/>
</dbReference>
<dbReference type="STRING" id="579138.Zymop_1032"/>
<dbReference type="GO" id="GO:0046690">
    <property type="term" value="P:response to tellurium ion"/>
    <property type="evidence" value="ECO:0007669"/>
    <property type="project" value="UniProtKB-KW"/>
</dbReference>
<dbReference type="Pfam" id="PF02342">
    <property type="entry name" value="TerD"/>
    <property type="match status" value="1"/>
</dbReference>
<name>F8ET24_ZYMMT</name>
<dbReference type="HOGENOM" id="CLU_055120_2_0_5"/>
<dbReference type="InterPro" id="IPR003325">
    <property type="entry name" value="TerD"/>
</dbReference>
<dbReference type="InterPro" id="IPR051324">
    <property type="entry name" value="Stress/Tellurium_Resist"/>
</dbReference>